<sequence>MSKPVPEQHLNLSILKGGKRQSAEHIRQNPVKILQIGEGNFLRGFFDWMINECCKQENYQGSIAVSQPRPSGSAKLAKLKEQDGLYTQITRGLEQGKPVERSEVIPVISRTIDPYTEWEEWLSLGVSSELQVIVSNTTEAGLRYHPEELQEGIPVLSFPGKLAVLLYRRFQAVAGDPGKGLLILPLELLERNGDELKRLVLQYSRDWRFPEDFIQWVERHNRFLNSLVDRIVTGYPEEEAEAWFAELGYRDRMLNAAEPYHFWAIEGEPELDEQLPLRKSGLNVHWVQDLKPYQLRKVRILNGAHTLMTPLALLHGLGHVREVMEHSEFRAFTTGAVEQEIIPVMGMDAGELLHYAESVYERFSNPFIRHNLADIAMNSLSKFRVRLLPSLEAYVEQGKGLPERLVQSLGGLLRYCRVRETEGRYEGTTLRGEPYQVRDDPALLGICAEAWEAGGMEERLLADTVDRLLCNEDLWGRDLTLVEGLAGKVTAYLEELDRH</sequence>
<dbReference type="GO" id="GO:0008926">
    <property type="term" value="F:mannitol-1-phosphate 5-dehydrogenase activity"/>
    <property type="evidence" value="ECO:0007669"/>
    <property type="project" value="UniProtKB-EC"/>
</dbReference>
<dbReference type="InterPro" id="IPR013328">
    <property type="entry name" value="6PGD_dom2"/>
</dbReference>
<dbReference type="Gene3D" id="1.10.1040.10">
    <property type="entry name" value="N-(1-d-carboxylethyl)-l-norvaline Dehydrogenase, domain 2"/>
    <property type="match status" value="1"/>
</dbReference>
<dbReference type="PANTHER" id="PTHR30524:SF0">
    <property type="entry name" value="ALTRONATE OXIDOREDUCTASE-RELATED"/>
    <property type="match status" value="1"/>
</dbReference>
<comment type="catalytic activity">
    <reaction evidence="3">
        <text>D-mannitol 1-phosphate + NAD(+) = beta-D-fructose 6-phosphate + NADH + H(+)</text>
        <dbReference type="Rhea" id="RHEA:19661"/>
        <dbReference type="ChEBI" id="CHEBI:15378"/>
        <dbReference type="ChEBI" id="CHEBI:57540"/>
        <dbReference type="ChEBI" id="CHEBI:57634"/>
        <dbReference type="ChEBI" id="CHEBI:57945"/>
        <dbReference type="ChEBI" id="CHEBI:61381"/>
        <dbReference type="EC" id="1.1.1.17"/>
    </reaction>
</comment>
<protein>
    <submittedName>
        <fullName evidence="6">Altronate oxidoreductase</fullName>
    </submittedName>
</protein>
<dbReference type="Pfam" id="PF08125">
    <property type="entry name" value="Mannitol_dh_C"/>
    <property type="match status" value="1"/>
</dbReference>
<reference evidence="6" key="2">
    <citation type="submission" date="2020-09" db="EMBL/GenBank/DDBJ databases">
        <authorList>
            <person name="Sun Q."/>
            <person name="Zhou Y."/>
        </authorList>
    </citation>
    <scope>NUCLEOTIDE SEQUENCE</scope>
    <source>
        <strain evidence="6">CGMCC 1.16134</strain>
    </source>
</reference>
<keyword evidence="2" id="KW-0520">NAD</keyword>
<dbReference type="SUPFAM" id="SSF48179">
    <property type="entry name" value="6-phosphogluconate dehydrogenase C-terminal domain-like"/>
    <property type="match status" value="1"/>
</dbReference>
<dbReference type="EMBL" id="BMKR01000001">
    <property type="protein sequence ID" value="GGF61064.1"/>
    <property type="molecule type" value="Genomic_DNA"/>
</dbReference>
<dbReference type="SUPFAM" id="SSF51735">
    <property type="entry name" value="NAD(P)-binding Rossmann-fold domains"/>
    <property type="match status" value="1"/>
</dbReference>
<evidence type="ECO:0000256" key="1">
    <source>
        <dbReference type="ARBA" id="ARBA00023002"/>
    </source>
</evidence>
<evidence type="ECO:0000256" key="3">
    <source>
        <dbReference type="ARBA" id="ARBA00048615"/>
    </source>
</evidence>
<organism evidence="6 7">
    <name type="scientific">Paenibacillus albidus</name>
    <dbReference type="NCBI Taxonomy" id="2041023"/>
    <lineage>
        <taxon>Bacteria</taxon>
        <taxon>Bacillati</taxon>
        <taxon>Bacillota</taxon>
        <taxon>Bacilli</taxon>
        <taxon>Bacillales</taxon>
        <taxon>Paenibacillaceae</taxon>
        <taxon>Paenibacillus</taxon>
    </lineage>
</organism>
<evidence type="ECO:0000313" key="7">
    <source>
        <dbReference type="Proteomes" id="UP000637643"/>
    </source>
</evidence>
<proteinExistence type="predicted"/>
<dbReference type="NCBIfam" id="NF002969">
    <property type="entry name" value="PRK03643.1"/>
    <property type="match status" value="1"/>
</dbReference>
<dbReference type="AlphaFoldDB" id="A0A917BZR4"/>
<evidence type="ECO:0000259" key="4">
    <source>
        <dbReference type="Pfam" id="PF01232"/>
    </source>
</evidence>
<feature type="domain" description="Mannitol dehydrogenase C-terminal" evidence="5">
    <location>
        <begin position="289"/>
        <end position="496"/>
    </location>
</feature>
<dbReference type="Pfam" id="PF01232">
    <property type="entry name" value="Mannitol_dh"/>
    <property type="match status" value="1"/>
</dbReference>
<evidence type="ECO:0000259" key="5">
    <source>
        <dbReference type="Pfam" id="PF08125"/>
    </source>
</evidence>
<evidence type="ECO:0000256" key="2">
    <source>
        <dbReference type="ARBA" id="ARBA00023027"/>
    </source>
</evidence>
<accession>A0A917BZR4</accession>
<keyword evidence="1" id="KW-0560">Oxidoreductase</keyword>
<gene>
    <name evidence="6" type="primary">uxaB</name>
    <name evidence="6" type="ORF">GCM10010912_02840</name>
</gene>
<dbReference type="RefSeq" id="WP_189021817.1">
    <property type="nucleotide sequence ID" value="NZ_BMKR01000001.1"/>
</dbReference>
<evidence type="ECO:0000313" key="6">
    <source>
        <dbReference type="EMBL" id="GGF61064.1"/>
    </source>
</evidence>
<feature type="domain" description="Mannitol dehydrogenase N-terminal" evidence="4">
    <location>
        <begin position="32"/>
        <end position="277"/>
    </location>
</feature>
<dbReference type="InterPro" id="IPR008927">
    <property type="entry name" value="6-PGluconate_DH-like_C_sf"/>
</dbReference>
<dbReference type="GO" id="GO:0005829">
    <property type="term" value="C:cytosol"/>
    <property type="evidence" value="ECO:0007669"/>
    <property type="project" value="TreeGrafter"/>
</dbReference>
<dbReference type="Proteomes" id="UP000637643">
    <property type="component" value="Unassembled WGS sequence"/>
</dbReference>
<reference evidence="6" key="1">
    <citation type="journal article" date="2014" name="Int. J. Syst. Evol. Microbiol.">
        <title>Complete genome sequence of Corynebacterium casei LMG S-19264T (=DSM 44701T), isolated from a smear-ripened cheese.</title>
        <authorList>
            <consortium name="US DOE Joint Genome Institute (JGI-PGF)"/>
            <person name="Walter F."/>
            <person name="Albersmeier A."/>
            <person name="Kalinowski J."/>
            <person name="Ruckert C."/>
        </authorList>
    </citation>
    <scope>NUCLEOTIDE SEQUENCE</scope>
    <source>
        <strain evidence="6">CGMCC 1.16134</strain>
    </source>
</reference>
<dbReference type="GO" id="GO:0019592">
    <property type="term" value="P:mannitol catabolic process"/>
    <property type="evidence" value="ECO:0007669"/>
    <property type="project" value="TreeGrafter"/>
</dbReference>
<dbReference type="InterPro" id="IPR036291">
    <property type="entry name" value="NAD(P)-bd_dom_sf"/>
</dbReference>
<dbReference type="InterPro" id="IPR013118">
    <property type="entry name" value="Mannitol_DH_C"/>
</dbReference>
<dbReference type="Gene3D" id="3.40.50.720">
    <property type="entry name" value="NAD(P)-binding Rossmann-like Domain"/>
    <property type="match status" value="1"/>
</dbReference>
<name>A0A917BZR4_9BACL</name>
<dbReference type="InterPro" id="IPR013131">
    <property type="entry name" value="Mannitol_DH_N"/>
</dbReference>
<keyword evidence="7" id="KW-1185">Reference proteome</keyword>
<comment type="caution">
    <text evidence="6">The sequence shown here is derived from an EMBL/GenBank/DDBJ whole genome shotgun (WGS) entry which is preliminary data.</text>
</comment>
<dbReference type="PANTHER" id="PTHR30524">
    <property type="entry name" value="MANNITOL-1-PHOSPHATE 5-DEHYDROGENASE"/>
    <property type="match status" value="1"/>
</dbReference>